<dbReference type="Gene3D" id="2.30.40.10">
    <property type="entry name" value="Urease, subunit C, domain 1"/>
    <property type="match status" value="1"/>
</dbReference>
<accession>A0A9D9ESA4</accession>
<reference evidence="3" key="2">
    <citation type="journal article" date="2021" name="PeerJ">
        <title>Extensive microbial diversity within the chicken gut microbiome revealed by metagenomics and culture.</title>
        <authorList>
            <person name="Gilroy R."/>
            <person name="Ravi A."/>
            <person name="Getino M."/>
            <person name="Pursley I."/>
            <person name="Horton D.L."/>
            <person name="Alikhan N.F."/>
            <person name="Baker D."/>
            <person name="Gharbi K."/>
            <person name="Hall N."/>
            <person name="Watson M."/>
            <person name="Adriaenssens E.M."/>
            <person name="Foster-Nyarko E."/>
            <person name="Jarju S."/>
            <person name="Secka A."/>
            <person name="Antonio M."/>
            <person name="Oren A."/>
            <person name="Chaudhuri R.R."/>
            <person name="La Ragione R."/>
            <person name="Hildebrand F."/>
            <person name="Pallen M.J."/>
        </authorList>
    </citation>
    <scope>NUCLEOTIDE SEQUENCE</scope>
    <source>
        <strain evidence="3">B1-20833</strain>
    </source>
</reference>
<sequence length="422" mass="47062">MEAILLRNIVLDGRQTDIYIKDGLISGITVAGEAVIPAGDSGVKVMDCTGMTAVPGFVNMHTHSAMSLMRGLGEDMQFRQWIGRIWDVESMIDEEYVYWGTKVACIEMLRTGTTTFNDHYWFSRAGHRAAVEMGLRPVVSYVVMDRGDREEAAREKDQLQRLYEDSLSWGPHSFAAAFHAVYSVSEEMILWTAEFARTHGLKLHFHLSETEDEVRDCIREHGLTPVQYLDRLGVLGPDAIAAHTLWLDDRDIEILGSRKVNCVHNINSNLKLASGYRFMYSELKEAGANVCIGTDGCASSNNMDMLEAMKTSAIVQKSWRKDPSAMPLDELIRMATYNGAAALGIDTGVIREGACADMLIVDTDSSFFLSGAPFLANFIYSAHSDCISSVICGGRLVMEDRKIPGEREILDEARRMLKKIHR</sequence>
<dbReference type="AlphaFoldDB" id="A0A9D9ESA4"/>
<dbReference type="SUPFAM" id="SSF51556">
    <property type="entry name" value="Metallo-dependent hydrolases"/>
    <property type="match status" value="1"/>
</dbReference>
<dbReference type="PANTHER" id="PTHR43794:SF11">
    <property type="entry name" value="AMIDOHYDROLASE-RELATED DOMAIN-CONTAINING PROTEIN"/>
    <property type="match status" value="1"/>
</dbReference>
<dbReference type="PANTHER" id="PTHR43794">
    <property type="entry name" value="AMINOHYDROLASE SSNA-RELATED"/>
    <property type="match status" value="1"/>
</dbReference>
<evidence type="ECO:0000313" key="4">
    <source>
        <dbReference type="Proteomes" id="UP000823661"/>
    </source>
</evidence>
<reference evidence="3" key="1">
    <citation type="submission" date="2020-10" db="EMBL/GenBank/DDBJ databases">
        <authorList>
            <person name="Gilroy R."/>
        </authorList>
    </citation>
    <scope>NUCLEOTIDE SEQUENCE</scope>
    <source>
        <strain evidence="3">B1-20833</strain>
    </source>
</reference>
<organism evidence="3 4">
    <name type="scientific">Candidatus Cryptobacteroides intestinavium</name>
    <dbReference type="NCBI Taxonomy" id="2840766"/>
    <lineage>
        <taxon>Bacteria</taxon>
        <taxon>Pseudomonadati</taxon>
        <taxon>Bacteroidota</taxon>
        <taxon>Bacteroidia</taxon>
        <taxon>Bacteroidales</taxon>
        <taxon>Candidatus Cryptobacteroides</taxon>
    </lineage>
</organism>
<dbReference type="EMBL" id="JADIMI010000019">
    <property type="protein sequence ID" value="MBO8451715.1"/>
    <property type="molecule type" value="Genomic_DNA"/>
</dbReference>
<dbReference type="Gene3D" id="3.20.20.140">
    <property type="entry name" value="Metal-dependent hydrolases"/>
    <property type="match status" value="1"/>
</dbReference>
<dbReference type="GO" id="GO:0016810">
    <property type="term" value="F:hydrolase activity, acting on carbon-nitrogen (but not peptide) bonds"/>
    <property type="evidence" value="ECO:0007669"/>
    <property type="project" value="InterPro"/>
</dbReference>
<feature type="domain" description="Amidohydrolase-related" evidence="2">
    <location>
        <begin position="53"/>
        <end position="397"/>
    </location>
</feature>
<protein>
    <submittedName>
        <fullName evidence="3">Amidohydrolase</fullName>
    </submittedName>
</protein>
<dbReference type="SUPFAM" id="SSF51338">
    <property type="entry name" value="Composite domain of metallo-dependent hydrolases"/>
    <property type="match status" value="1"/>
</dbReference>
<dbReference type="InterPro" id="IPR050287">
    <property type="entry name" value="MTA/SAH_deaminase"/>
</dbReference>
<evidence type="ECO:0000256" key="1">
    <source>
        <dbReference type="ARBA" id="ARBA00022801"/>
    </source>
</evidence>
<dbReference type="Proteomes" id="UP000823661">
    <property type="component" value="Unassembled WGS sequence"/>
</dbReference>
<dbReference type="InterPro" id="IPR006680">
    <property type="entry name" value="Amidohydro-rel"/>
</dbReference>
<name>A0A9D9ESA4_9BACT</name>
<dbReference type="InterPro" id="IPR032466">
    <property type="entry name" value="Metal_Hydrolase"/>
</dbReference>
<keyword evidence="1" id="KW-0378">Hydrolase</keyword>
<dbReference type="Pfam" id="PF01979">
    <property type="entry name" value="Amidohydro_1"/>
    <property type="match status" value="1"/>
</dbReference>
<dbReference type="CDD" id="cd01298">
    <property type="entry name" value="ATZ_TRZ_like"/>
    <property type="match status" value="1"/>
</dbReference>
<gene>
    <name evidence="3" type="ORF">IAC06_02360</name>
</gene>
<dbReference type="InterPro" id="IPR011059">
    <property type="entry name" value="Metal-dep_hydrolase_composite"/>
</dbReference>
<evidence type="ECO:0000259" key="2">
    <source>
        <dbReference type="Pfam" id="PF01979"/>
    </source>
</evidence>
<comment type="caution">
    <text evidence="3">The sequence shown here is derived from an EMBL/GenBank/DDBJ whole genome shotgun (WGS) entry which is preliminary data.</text>
</comment>
<evidence type="ECO:0000313" key="3">
    <source>
        <dbReference type="EMBL" id="MBO8451715.1"/>
    </source>
</evidence>
<proteinExistence type="predicted"/>